<accession>A0AA38SK84</accession>
<evidence type="ECO:0000256" key="1">
    <source>
        <dbReference type="SAM" id="MobiDB-lite"/>
    </source>
</evidence>
<evidence type="ECO:0000313" key="4">
    <source>
        <dbReference type="Proteomes" id="UP001172457"/>
    </source>
</evidence>
<evidence type="ECO:0000313" key="3">
    <source>
        <dbReference type="EMBL" id="KAJ9544274.1"/>
    </source>
</evidence>
<dbReference type="EMBL" id="JARYMX010000006">
    <property type="protein sequence ID" value="KAJ9544274.1"/>
    <property type="molecule type" value="Genomic_DNA"/>
</dbReference>
<feature type="compositionally biased region" description="Low complexity" evidence="1">
    <location>
        <begin position="92"/>
        <end position="111"/>
    </location>
</feature>
<gene>
    <name evidence="3" type="ORF">OSB04_023981</name>
</gene>
<keyword evidence="4" id="KW-1185">Reference proteome</keyword>
<evidence type="ECO:0008006" key="5">
    <source>
        <dbReference type="Google" id="ProtNLM"/>
    </source>
</evidence>
<dbReference type="Proteomes" id="UP001172457">
    <property type="component" value="Chromosome 6"/>
</dbReference>
<name>A0AA38SK84_9ASTR</name>
<protein>
    <recommendedName>
        <fullName evidence="5">Reverse transcriptase Ty1/copia-type domain-containing protein</fullName>
    </recommendedName>
</protein>
<feature type="signal peptide" evidence="2">
    <location>
        <begin position="1"/>
        <end position="17"/>
    </location>
</feature>
<proteinExistence type="predicted"/>
<dbReference type="AlphaFoldDB" id="A0AA38SK84"/>
<keyword evidence="2" id="KW-0732">Signal</keyword>
<feature type="region of interest" description="Disordered" evidence="1">
    <location>
        <begin position="57"/>
        <end position="123"/>
    </location>
</feature>
<organism evidence="3 4">
    <name type="scientific">Centaurea solstitialis</name>
    <name type="common">yellow star-thistle</name>
    <dbReference type="NCBI Taxonomy" id="347529"/>
    <lineage>
        <taxon>Eukaryota</taxon>
        <taxon>Viridiplantae</taxon>
        <taxon>Streptophyta</taxon>
        <taxon>Embryophyta</taxon>
        <taxon>Tracheophyta</taxon>
        <taxon>Spermatophyta</taxon>
        <taxon>Magnoliopsida</taxon>
        <taxon>eudicotyledons</taxon>
        <taxon>Gunneridae</taxon>
        <taxon>Pentapetalae</taxon>
        <taxon>asterids</taxon>
        <taxon>campanulids</taxon>
        <taxon>Asterales</taxon>
        <taxon>Asteraceae</taxon>
        <taxon>Carduoideae</taxon>
        <taxon>Cardueae</taxon>
        <taxon>Centaureinae</taxon>
        <taxon>Centaurea</taxon>
    </lineage>
</organism>
<reference evidence="3" key="1">
    <citation type="submission" date="2023-03" db="EMBL/GenBank/DDBJ databases">
        <title>Chromosome-scale reference genome and RAD-based genetic map of yellow starthistle (Centaurea solstitialis) reveal putative structural variation and QTLs associated with invader traits.</title>
        <authorList>
            <person name="Reatini B."/>
            <person name="Cang F.A."/>
            <person name="Jiang Q."/>
            <person name="Mckibben M.T.W."/>
            <person name="Barker M.S."/>
            <person name="Rieseberg L.H."/>
            <person name="Dlugosch K.M."/>
        </authorList>
    </citation>
    <scope>NUCLEOTIDE SEQUENCE</scope>
    <source>
        <strain evidence="3">CAN-66</strain>
        <tissue evidence="3">Leaf</tissue>
    </source>
</reference>
<comment type="caution">
    <text evidence="3">The sequence shown here is derived from an EMBL/GenBank/DDBJ whole genome shotgun (WGS) entry which is preliminary data.</text>
</comment>
<sequence length="262" mass="28559">MLWFKLLYSAIIRCVELFTGGAVVCAISRELPSPTFTLNPEAPAPVAFSAPSIPPSIPIPTPNSEAPTHVASPVPSTHIPSPPGSPDPIHVPSTQPSIPSQQSSSKPSVESTDPRPSSSENVRRLNRVRQVLSHLRDYHCYATLQSNHEPTSYKEASSSSHWQAPMQEELQALAKAQTWDSVPLPSGKRPIGSKWVVGPKGVTFKIRILISEECPDTNVDQGSLYPDESSRCHTKLSSLLSLSSVFRSRASCSCHQLILRLR</sequence>
<feature type="chain" id="PRO_5041324003" description="Reverse transcriptase Ty1/copia-type domain-containing protein" evidence="2">
    <location>
        <begin position="18"/>
        <end position="262"/>
    </location>
</feature>
<evidence type="ECO:0000256" key="2">
    <source>
        <dbReference type="SAM" id="SignalP"/>
    </source>
</evidence>